<evidence type="ECO:0000256" key="7">
    <source>
        <dbReference type="ARBA" id="ARBA00022989"/>
    </source>
</evidence>
<evidence type="ECO:0000256" key="1">
    <source>
        <dbReference type="ARBA" id="ARBA00004167"/>
    </source>
</evidence>
<organism evidence="14">
    <name type="scientific">Davidia involucrata</name>
    <name type="common">Dove tree</name>
    <dbReference type="NCBI Taxonomy" id="16924"/>
    <lineage>
        <taxon>Eukaryota</taxon>
        <taxon>Viridiplantae</taxon>
        <taxon>Streptophyta</taxon>
        <taxon>Embryophyta</taxon>
        <taxon>Tracheophyta</taxon>
        <taxon>Spermatophyta</taxon>
        <taxon>Magnoliopsida</taxon>
        <taxon>eudicotyledons</taxon>
        <taxon>Gunneridae</taxon>
        <taxon>Pentapetalae</taxon>
        <taxon>asterids</taxon>
        <taxon>Cornales</taxon>
        <taxon>Nyssaceae</taxon>
        <taxon>Davidia</taxon>
    </lineage>
</organism>
<sequence>MASVGVLGLLYVFWIIPLMTSSISDSEALLELKKSLTNTKALNSWGPDSDPCTKGAKWAGLLCYNGIVIGLRLEQMGLSGAINVEPLVQIPGLRSISFMNNSFSGSIPEFNRMGALKAIYLSGNQFSGEIPASYFAKMESLKKVWLSQNNFTGEIPSSLSQLPNLIELHLENNQFSGAIPPLGQPTLKSFDVSNNALKGEIPDTLSKFNASSFEGNPGLCGAKLGKACDQSNRYMGNDSNNTENDYYNESNSNKIAAGLMTAAVVILSLMCVAIFLLRRRQEERLNVIGKENLDEPVEVRVSSASKKDMDSSQKGTGSGRKGSNHGKAAGDLVLVNDEKGVFGLADLMKAAAEVLGNGTLGSSYKALMSNGATVVVKRIKEMNKMGKNGFDAEIRRLGGLEHRNILTPLAYHYRKDEKLLVYEYIPKGSLLYLLHGDRGPSHAELNWPARLKIVQGIARGLGYLHTELASFDLPHGDLKSSNVLLGSDHEALLVDYGFNQLVNANQAVQTLFAYRSPEAIQRRQVSPKCDVYCLGIIILEILTGKFPCQYLNNGKGGTDVVQWVKSAISEGREAELFDPEIASSRNSLGGMERLLRIGADCAESNPEERLDIREAIRRIEEIQIQDGRTFELLPSLRDGYADQSSSAVPSHVANVREGFGELSGRRHENSGERSERRFGDSFAFDIS</sequence>
<dbReference type="FunFam" id="3.80.10.10:FF:000111">
    <property type="entry name" value="LRR receptor-like serine/threonine-protein kinase ERECTA"/>
    <property type="match status" value="1"/>
</dbReference>
<dbReference type="Gene3D" id="1.10.510.10">
    <property type="entry name" value="Transferase(Phosphotransferase) domain 1"/>
    <property type="match status" value="1"/>
</dbReference>
<dbReference type="Gene3D" id="3.30.200.20">
    <property type="entry name" value="Phosphorylase Kinase, domain 1"/>
    <property type="match status" value="1"/>
</dbReference>
<keyword evidence="9" id="KW-0325">Glycoprotein</keyword>
<proteinExistence type="inferred from homology"/>
<keyword evidence="5 11" id="KW-0812">Transmembrane</keyword>
<evidence type="ECO:0000256" key="12">
    <source>
        <dbReference type="SAM" id="SignalP"/>
    </source>
</evidence>
<dbReference type="SUPFAM" id="SSF56112">
    <property type="entry name" value="Protein kinase-like (PK-like)"/>
    <property type="match status" value="1"/>
</dbReference>
<dbReference type="PROSITE" id="PS50011">
    <property type="entry name" value="PROTEIN_KINASE_DOM"/>
    <property type="match status" value="1"/>
</dbReference>
<accession>A0A5B7CBE9</accession>
<evidence type="ECO:0000256" key="6">
    <source>
        <dbReference type="ARBA" id="ARBA00022737"/>
    </source>
</evidence>
<protein>
    <recommendedName>
        <fullName evidence="13">Protein kinase domain-containing protein</fullName>
    </recommendedName>
</protein>
<keyword evidence="4" id="KW-0433">Leucine-rich repeat</keyword>
<dbReference type="InterPro" id="IPR008271">
    <property type="entry name" value="Ser/Thr_kinase_AS"/>
</dbReference>
<reference evidence="14" key="1">
    <citation type="submission" date="2019-08" db="EMBL/GenBank/DDBJ databases">
        <title>Reference gene set and small RNA set construction with multiple tissues from Davidia involucrata Baill.</title>
        <authorList>
            <person name="Yang H."/>
            <person name="Zhou C."/>
            <person name="Li G."/>
            <person name="Wang J."/>
            <person name="Gao P."/>
            <person name="Wang M."/>
            <person name="Wang R."/>
            <person name="Zhao Y."/>
        </authorList>
    </citation>
    <scope>NUCLEOTIDE SEQUENCE</scope>
    <source>
        <tissue evidence="14">Mixed with DoveR01_LX</tissue>
    </source>
</reference>
<dbReference type="Pfam" id="PF00069">
    <property type="entry name" value="Pkinase"/>
    <property type="match status" value="1"/>
</dbReference>
<comment type="similarity">
    <text evidence="2">Belongs to the protein kinase superfamily. Ser/Thr protein kinase family.</text>
</comment>
<evidence type="ECO:0000256" key="4">
    <source>
        <dbReference type="ARBA" id="ARBA00022614"/>
    </source>
</evidence>
<evidence type="ECO:0000256" key="8">
    <source>
        <dbReference type="ARBA" id="ARBA00023136"/>
    </source>
</evidence>
<dbReference type="EMBL" id="GHES01047728">
    <property type="protein sequence ID" value="MPA78287.1"/>
    <property type="molecule type" value="Transcribed_RNA"/>
</dbReference>
<dbReference type="InterPro" id="IPR046959">
    <property type="entry name" value="PRK1-6/SRF4-like"/>
</dbReference>
<comment type="similarity">
    <text evidence="3">Belongs to the RLP family.</text>
</comment>
<keyword evidence="12" id="KW-0732">Signal</keyword>
<dbReference type="InterPro" id="IPR032675">
    <property type="entry name" value="LRR_dom_sf"/>
</dbReference>
<dbReference type="PROSITE" id="PS00108">
    <property type="entry name" value="PROTEIN_KINASE_ST"/>
    <property type="match status" value="1"/>
</dbReference>
<dbReference type="PANTHER" id="PTHR48007:SF38">
    <property type="entry name" value="LEUCINE-RICH REPEAT PROTEIN KINASE FAMILY PROTEIN"/>
    <property type="match status" value="1"/>
</dbReference>
<feature type="region of interest" description="Disordered" evidence="10">
    <location>
        <begin position="298"/>
        <end position="325"/>
    </location>
</feature>
<evidence type="ECO:0000313" key="14">
    <source>
        <dbReference type="EMBL" id="MPA78287.1"/>
    </source>
</evidence>
<dbReference type="Gene3D" id="3.80.10.10">
    <property type="entry name" value="Ribonuclease Inhibitor"/>
    <property type="match status" value="2"/>
</dbReference>
<evidence type="ECO:0000256" key="5">
    <source>
        <dbReference type="ARBA" id="ARBA00022692"/>
    </source>
</evidence>
<dbReference type="SMART" id="SM00220">
    <property type="entry name" value="S_TKc"/>
    <property type="match status" value="1"/>
</dbReference>
<feature type="chain" id="PRO_5022867576" description="Protein kinase domain-containing protein" evidence="12">
    <location>
        <begin position="22"/>
        <end position="687"/>
    </location>
</feature>
<feature type="domain" description="Protein kinase" evidence="13">
    <location>
        <begin position="349"/>
        <end position="622"/>
    </location>
</feature>
<dbReference type="GO" id="GO:0016020">
    <property type="term" value="C:membrane"/>
    <property type="evidence" value="ECO:0007669"/>
    <property type="project" value="UniProtKB-SubCell"/>
</dbReference>
<dbReference type="Pfam" id="PF08263">
    <property type="entry name" value="LRRNT_2"/>
    <property type="match status" value="1"/>
</dbReference>
<dbReference type="GO" id="GO:0004672">
    <property type="term" value="F:protein kinase activity"/>
    <property type="evidence" value="ECO:0007669"/>
    <property type="project" value="InterPro"/>
</dbReference>
<dbReference type="AlphaFoldDB" id="A0A5B7CBE9"/>
<dbReference type="InterPro" id="IPR011009">
    <property type="entry name" value="Kinase-like_dom_sf"/>
</dbReference>
<keyword evidence="7 11" id="KW-1133">Transmembrane helix</keyword>
<dbReference type="InterPro" id="IPR013210">
    <property type="entry name" value="LRR_N_plant-typ"/>
</dbReference>
<dbReference type="Pfam" id="PF00560">
    <property type="entry name" value="LRR_1"/>
    <property type="match status" value="1"/>
</dbReference>
<feature type="signal peptide" evidence="12">
    <location>
        <begin position="1"/>
        <end position="21"/>
    </location>
</feature>
<keyword evidence="6" id="KW-0677">Repeat</keyword>
<feature type="transmembrane region" description="Helical" evidence="11">
    <location>
        <begin position="255"/>
        <end position="277"/>
    </location>
</feature>
<evidence type="ECO:0000256" key="2">
    <source>
        <dbReference type="ARBA" id="ARBA00008684"/>
    </source>
</evidence>
<evidence type="ECO:0000256" key="3">
    <source>
        <dbReference type="ARBA" id="ARBA00009592"/>
    </source>
</evidence>
<evidence type="ECO:0000256" key="10">
    <source>
        <dbReference type="SAM" id="MobiDB-lite"/>
    </source>
</evidence>
<dbReference type="SUPFAM" id="SSF52058">
    <property type="entry name" value="L domain-like"/>
    <property type="match status" value="1"/>
</dbReference>
<keyword evidence="8 11" id="KW-0472">Membrane</keyword>
<gene>
    <name evidence="14" type="ORF">Din_047728</name>
</gene>
<dbReference type="Pfam" id="PF13855">
    <property type="entry name" value="LRR_8"/>
    <property type="match status" value="1"/>
</dbReference>
<dbReference type="InterPro" id="IPR001611">
    <property type="entry name" value="Leu-rich_rpt"/>
</dbReference>
<evidence type="ECO:0000256" key="11">
    <source>
        <dbReference type="SAM" id="Phobius"/>
    </source>
</evidence>
<evidence type="ECO:0000259" key="13">
    <source>
        <dbReference type="PROSITE" id="PS50011"/>
    </source>
</evidence>
<dbReference type="PANTHER" id="PTHR48007">
    <property type="entry name" value="LEUCINE-RICH REPEAT RECEPTOR-LIKE PROTEIN KINASE PXC1"/>
    <property type="match status" value="1"/>
</dbReference>
<comment type="subcellular location">
    <subcellularLocation>
        <location evidence="1">Membrane</location>
        <topology evidence="1">Single-pass membrane protein</topology>
    </subcellularLocation>
</comment>
<evidence type="ECO:0000256" key="9">
    <source>
        <dbReference type="ARBA" id="ARBA00023180"/>
    </source>
</evidence>
<dbReference type="GO" id="GO:0005524">
    <property type="term" value="F:ATP binding"/>
    <property type="evidence" value="ECO:0007669"/>
    <property type="project" value="InterPro"/>
</dbReference>
<dbReference type="InterPro" id="IPR000719">
    <property type="entry name" value="Prot_kinase_dom"/>
</dbReference>
<name>A0A5B7CBE9_DAVIN</name>